<keyword evidence="16" id="KW-0812">Transmembrane</keyword>
<comment type="function">
    <text evidence="2">Catalyzes the Claisen rearrangement of chorismate to prephenate and the decarboxylation/dehydration of prephenate to phenylpyruvate.</text>
</comment>
<dbReference type="GO" id="GO:0004664">
    <property type="term" value="F:prephenate dehydratase activity"/>
    <property type="evidence" value="ECO:0007669"/>
    <property type="project" value="UniProtKB-EC"/>
</dbReference>
<evidence type="ECO:0000256" key="8">
    <source>
        <dbReference type="ARBA" id="ARBA00022605"/>
    </source>
</evidence>
<accession>A0A3Q9CL82</accession>
<keyword evidence="9" id="KW-0057">Aromatic amino acid biosynthesis</keyword>
<evidence type="ECO:0000256" key="13">
    <source>
        <dbReference type="ARBA" id="ARBA00031520"/>
    </source>
</evidence>
<feature type="site" description="Essential for prephenate dehydratase activity" evidence="15">
    <location>
        <position position="225"/>
    </location>
</feature>
<keyword evidence="19" id="KW-1185">Reference proteome</keyword>
<evidence type="ECO:0000256" key="4">
    <source>
        <dbReference type="ARBA" id="ARBA00004817"/>
    </source>
</evidence>
<evidence type="ECO:0000256" key="9">
    <source>
        <dbReference type="ARBA" id="ARBA00023141"/>
    </source>
</evidence>
<dbReference type="InterPro" id="IPR008242">
    <property type="entry name" value="Chor_mutase/pphenate_deHydtase"/>
</dbReference>
<keyword evidence="10" id="KW-0584">Phenylalanine biosynthesis</keyword>
<evidence type="ECO:0000256" key="10">
    <source>
        <dbReference type="ARBA" id="ARBA00023222"/>
    </source>
</evidence>
<dbReference type="PANTHER" id="PTHR21022:SF19">
    <property type="entry name" value="PREPHENATE DEHYDRATASE-RELATED"/>
    <property type="match status" value="1"/>
</dbReference>
<evidence type="ECO:0000256" key="16">
    <source>
        <dbReference type="SAM" id="Phobius"/>
    </source>
</evidence>
<keyword evidence="16" id="KW-0472">Membrane</keyword>
<evidence type="ECO:0000313" key="19">
    <source>
        <dbReference type="Proteomes" id="UP000274458"/>
    </source>
</evidence>
<evidence type="ECO:0000256" key="15">
    <source>
        <dbReference type="PIRSR" id="PIRSR001500-2"/>
    </source>
</evidence>
<evidence type="ECO:0000256" key="11">
    <source>
        <dbReference type="ARBA" id="ARBA00023239"/>
    </source>
</evidence>
<dbReference type="GO" id="GO:0009094">
    <property type="term" value="P:L-phenylalanine biosynthetic process"/>
    <property type="evidence" value="ECO:0007669"/>
    <property type="project" value="UniProtKB-UniPathway"/>
</dbReference>
<evidence type="ECO:0000256" key="5">
    <source>
        <dbReference type="ARBA" id="ARBA00012404"/>
    </source>
</evidence>
<dbReference type="SUPFAM" id="SSF53850">
    <property type="entry name" value="Periplasmic binding protein-like II"/>
    <property type="match status" value="1"/>
</dbReference>
<dbReference type="OrthoDB" id="9802281at2"/>
<evidence type="ECO:0000313" key="18">
    <source>
        <dbReference type="EMBL" id="AZP36155.1"/>
    </source>
</evidence>
<evidence type="ECO:0000256" key="2">
    <source>
        <dbReference type="ARBA" id="ARBA00002364"/>
    </source>
</evidence>
<dbReference type="FunFam" id="3.40.190.10:FF:000034">
    <property type="entry name" value="Chorismate mutase/prephenate dehydratase"/>
    <property type="match status" value="1"/>
</dbReference>
<dbReference type="PROSITE" id="PS51171">
    <property type="entry name" value="PREPHENATE_DEHYDR_3"/>
    <property type="match status" value="1"/>
</dbReference>
<evidence type="ECO:0000256" key="1">
    <source>
        <dbReference type="ARBA" id="ARBA00000824"/>
    </source>
</evidence>
<comment type="pathway">
    <text evidence="4">Metabolic intermediate biosynthesis; prephenate biosynthesis; prephenate from chorismate: step 1/1.</text>
</comment>
<evidence type="ECO:0000256" key="3">
    <source>
        <dbReference type="ARBA" id="ARBA00004741"/>
    </source>
</evidence>
<keyword evidence="11" id="KW-0456">Lyase</keyword>
<evidence type="ECO:0000259" key="17">
    <source>
        <dbReference type="PROSITE" id="PS51171"/>
    </source>
</evidence>
<keyword evidence="8" id="KW-0028">Amino-acid biosynthesis</keyword>
<comment type="catalytic activity">
    <reaction evidence="14">
        <text>prephenate + H(+) = 3-phenylpyruvate + CO2 + H2O</text>
        <dbReference type="Rhea" id="RHEA:21648"/>
        <dbReference type="ChEBI" id="CHEBI:15377"/>
        <dbReference type="ChEBI" id="CHEBI:15378"/>
        <dbReference type="ChEBI" id="CHEBI:16526"/>
        <dbReference type="ChEBI" id="CHEBI:18005"/>
        <dbReference type="ChEBI" id="CHEBI:29934"/>
        <dbReference type="EC" id="4.2.1.51"/>
    </reaction>
</comment>
<dbReference type="Gene3D" id="3.40.190.10">
    <property type="entry name" value="Periplasmic binding protein-like II"/>
    <property type="match status" value="2"/>
</dbReference>
<name>A0A3Q9CL82_9ENTR</name>
<proteinExistence type="predicted"/>
<dbReference type="EMBL" id="CP026513">
    <property type="protein sequence ID" value="AZP36155.1"/>
    <property type="molecule type" value="Genomic_DNA"/>
</dbReference>
<evidence type="ECO:0000256" key="6">
    <source>
        <dbReference type="ARBA" id="ARBA00013147"/>
    </source>
</evidence>
<sequence length="332" mass="40040">MFFLKILYKKFKYYFIYFFYILYFYFKKYKKNYKKKNIVNKFKKKYNKSKILNFFLLGPKGSYSNIAYIKYIKNKYKNNVLKLCYNFKEIIIKTENINKSFALLPIENTNSGSIYEIYDLLINSKLYILKEFNMKINHCLLSSKKNNINKIIFLYSHSQPFQQCSNFIKKFSKLNLINTNSTSTAMKIISKINSFSVAAIGSKNGAKLYNLFILRKNINNYNNITKFILLSNKNLITKNFDYKFIILIINFNKNNNKIINIIILFNKNNIIINKLEYRIFKNFKSQEVLYINFKNNFNFIKFKKILDKIKKKSNYIKFIGYYKINKKNFKLL</sequence>
<organism evidence="18 19">
    <name type="scientific">Candidatus Annandia adelgestsuga</name>
    <dbReference type="NCBI Taxonomy" id="1302411"/>
    <lineage>
        <taxon>Bacteria</taxon>
        <taxon>Pseudomonadati</taxon>
        <taxon>Pseudomonadota</taxon>
        <taxon>Gammaproteobacteria</taxon>
        <taxon>Enterobacterales</taxon>
        <taxon>Enterobacteriaceae</taxon>
        <taxon>Candidatus Annandia</taxon>
    </lineage>
</organism>
<evidence type="ECO:0000256" key="12">
    <source>
        <dbReference type="ARBA" id="ARBA00031175"/>
    </source>
</evidence>
<dbReference type="PANTHER" id="PTHR21022">
    <property type="entry name" value="PREPHENATE DEHYDRATASE P PROTEIN"/>
    <property type="match status" value="1"/>
</dbReference>
<dbReference type="Pfam" id="PF00800">
    <property type="entry name" value="PDT"/>
    <property type="match status" value="1"/>
</dbReference>
<keyword evidence="16" id="KW-1133">Transmembrane helix</keyword>
<evidence type="ECO:0000256" key="7">
    <source>
        <dbReference type="ARBA" id="ARBA00014401"/>
    </source>
</evidence>
<dbReference type="UniPathway" id="UPA00121">
    <property type="reaction ID" value="UER00345"/>
</dbReference>
<comment type="catalytic activity">
    <reaction evidence="1">
        <text>chorismate = prephenate</text>
        <dbReference type="Rhea" id="RHEA:13897"/>
        <dbReference type="ChEBI" id="CHEBI:29748"/>
        <dbReference type="ChEBI" id="CHEBI:29934"/>
        <dbReference type="EC" id="5.4.99.5"/>
    </reaction>
</comment>
<dbReference type="KEGG" id="aade:C3B56_00023"/>
<reference evidence="18 19" key="1">
    <citation type="journal article" date="2018" name="Genome Biol. Evol.">
        <title>Partnering With a Pest: Genomes of Hemlock Woolly Adelgid Symbionts Reveal Atypical Nutritional Provisioning Patterns in Dual-Obligate Bacteria.</title>
        <authorList>
            <person name="Weglarz K.M."/>
            <person name="Havill N.P."/>
            <person name="Burke G.R."/>
            <person name="von Dohlen C.D."/>
        </authorList>
    </citation>
    <scope>NUCLEOTIDE SEQUENCE [LARGE SCALE GENOMIC DNA]</scope>
    <source>
        <strain evidence="18">ENA</strain>
    </source>
</reference>
<dbReference type="PIRSF" id="PIRSF001500">
    <property type="entry name" value="Chor_mut_pdt_Ppr"/>
    <property type="match status" value="1"/>
</dbReference>
<dbReference type="EC" id="4.2.1.51" evidence="6"/>
<dbReference type="InterPro" id="IPR001086">
    <property type="entry name" value="Preph_deHydtase"/>
</dbReference>
<feature type="domain" description="Prephenate dehydratase" evidence="17">
    <location>
        <begin position="53"/>
        <end position="232"/>
    </location>
</feature>
<dbReference type="CDD" id="cd13631">
    <property type="entry name" value="PBP2_Ct-PDT_like"/>
    <property type="match status" value="1"/>
</dbReference>
<protein>
    <recommendedName>
        <fullName evidence="7">Bifunctional chorismate mutase/prephenate dehydratase</fullName>
        <ecNumber evidence="6">4.2.1.51</ecNumber>
        <ecNumber evidence="5">5.4.99.5</ecNumber>
    </recommendedName>
    <alternativeName>
        <fullName evidence="13">Chorismate mutase-prephenate dehydratase</fullName>
    </alternativeName>
    <alternativeName>
        <fullName evidence="12">p-protein</fullName>
    </alternativeName>
</protein>
<dbReference type="GO" id="GO:0005737">
    <property type="term" value="C:cytoplasm"/>
    <property type="evidence" value="ECO:0007669"/>
    <property type="project" value="TreeGrafter"/>
</dbReference>
<feature type="transmembrane region" description="Helical" evidence="16">
    <location>
        <begin position="6"/>
        <end position="26"/>
    </location>
</feature>
<comment type="pathway">
    <text evidence="3">Amino-acid biosynthesis; L-phenylalanine biosynthesis; phenylpyruvate from prephenate: step 1/1.</text>
</comment>
<dbReference type="GO" id="GO:0004106">
    <property type="term" value="F:chorismate mutase activity"/>
    <property type="evidence" value="ECO:0007669"/>
    <property type="project" value="UniProtKB-EC"/>
</dbReference>
<dbReference type="AlphaFoldDB" id="A0A3Q9CL82"/>
<gene>
    <name evidence="18" type="primary">pheA</name>
    <name evidence="18" type="ORF">C3B56_00023</name>
</gene>
<evidence type="ECO:0000256" key="14">
    <source>
        <dbReference type="ARBA" id="ARBA00047848"/>
    </source>
</evidence>
<dbReference type="Proteomes" id="UP000274458">
    <property type="component" value="Chromosome"/>
</dbReference>
<dbReference type="EC" id="5.4.99.5" evidence="5"/>
<dbReference type="RefSeq" id="WP_126071419.1">
    <property type="nucleotide sequence ID" value="NZ_CP026513.1"/>
</dbReference>